<keyword evidence="1" id="KW-0862">Zinc</keyword>
<feature type="domain" description="CCHC-type" evidence="3">
    <location>
        <begin position="37"/>
        <end position="50"/>
    </location>
</feature>
<evidence type="ECO:0000313" key="5">
    <source>
        <dbReference type="Proteomes" id="UP000092461"/>
    </source>
</evidence>
<evidence type="ECO:0000256" key="1">
    <source>
        <dbReference type="PROSITE-ProRule" id="PRU00047"/>
    </source>
</evidence>
<dbReference type="EnsemblMetazoa" id="LLOJ000324-RA">
    <property type="protein sequence ID" value="LLOJ000324-PA"/>
    <property type="gene ID" value="LLOJ000324"/>
</dbReference>
<sequence length="278" mass="31614">MRKHEIGESGGKERGEKNDARPEQESQDGNQVQKVSCHNCGKVGQIARECHEREDKQRDVKAEITCFKCNEKGHISRFCGKKERDSKMIHMGNMRIIEVEKKENPNYKEVKINEKKLWAYIDQGSDCTTIRKSDVEALGVEINPRTTTLRGFAGQCQTMGQTEVWESWNKQLNSVIMRSDCTTIRKSDVEALGVEINPRTTTLRGFAGQCQTVGQTEVWVTIDEVRRQTTVHVVPNEAQDIPVIVGLDILGQEDIRVVRQGKTMQIEDVRKDANEKTI</sequence>
<keyword evidence="5" id="KW-1185">Reference proteome</keyword>
<dbReference type="VEuPathDB" id="VectorBase:LLOJ000324"/>
<dbReference type="Gene3D" id="2.40.70.10">
    <property type="entry name" value="Acid Proteases"/>
    <property type="match status" value="2"/>
</dbReference>
<dbReference type="GO" id="GO:0008270">
    <property type="term" value="F:zinc ion binding"/>
    <property type="evidence" value="ECO:0007669"/>
    <property type="project" value="UniProtKB-KW"/>
</dbReference>
<dbReference type="Proteomes" id="UP000092461">
    <property type="component" value="Unassembled WGS sequence"/>
</dbReference>
<reference evidence="4" key="1">
    <citation type="submission" date="2020-05" db="UniProtKB">
        <authorList>
            <consortium name="EnsemblMetazoa"/>
        </authorList>
    </citation>
    <scope>IDENTIFICATION</scope>
    <source>
        <strain evidence="4">Jacobina</strain>
    </source>
</reference>
<evidence type="ECO:0000259" key="3">
    <source>
        <dbReference type="PROSITE" id="PS50158"/>
    </source>
</evidence>
<dbReference type="Gene3D" id="4.10.60.10">
    <property type="entry name" value="Zinc finger, CCHC-type"/>
    <property type="match status" value="1"/>
</dbReference>
<feature type="region of interest" description="Disordered" evidence="2">
    <location>
        <begin position="1"/>
        <end position="33"/>
    </location>
</feature>
<feature type="compositionally biased region" description="Basic and acidic residues" evidence="2">
    <location>
        <begin position="1"/>
        <end position="24"/>
    </location>
</feature>
<dbReference type="PROSITE" id="PS50158">
    <property type="entry name" value="ZF_CCHC"/>
    <property type="match status" value="2"/>
</dbReference>
<proteinExistence type="predicted"/>
<name>A0A1B0C8Q2_LUTLO</name>
<dbReference type="InterPro" id="IPR036875">
    <property type="entry name" value="Znf_CCHC_sf"/>
</dbReference>
<dbReference type="GO" id="GO:0003676">
    <property type="term" value="F:nucleic acid binding"/>
    <property type="evidence" value="ECO:0007669"/>
    <property type="project" value="InterPro"/>
</dbReference>
<keyword evidence="1" id="KW-0863">Zinc-finger</keyword>
<organism evidence="4 5">
    <name type="scientific">Lutzomyia longipalpis</name>
    <name type="common">Sand fly</name>
    <dbReference type="NCBI Taxonomy" id="7200"/>
    <lineage>
        <taxon>Eukaryota</taxon>
        <taxon>Metazoa</taxon>
        <taxon>Ecdysozoa</taxon>
        <taxon>Arthropoda</taxon>
        <taxon>Hexapoda</taxon>
        <taxon>Insecta</taxon>
        <taxon>Pterygota</taxon>
        <taxon>Neoptera</taxon>
        <taxon>Endopterygota</taxon>
        <taxon>Diptera</taxon>
        <taxon>Nematocera</taxon>
        <taxon>Psychodoidea</taxon>
        <taxon>Psychodidae</taxon>
        <taxon>Lutzomyia</taxon>
        <taxon>Lutzomyia</taxon>
    </lineage>
</organism>
<dbReference type="VEuPathDB" id="VectorBase:LLONM1_008605"/>
<dbReference type="EMBL" id="AJWK01001242">
    <property type="status" value="NOT_ANNOTATED_CDS"/>
    <property type="molecule type" value="Genomic_DNA"/>
</dbReference>
<dbReference type="AlphaFoldDB" id="A0A1B0C8Q2"/>
<keyword evidence="1" id="KW-0479">Metal-binding</keyword>
<dbReference type="EMBL" id="AJWK01001241">
    <property type="status" value="NOT_ANNOTATED_CDS"/>
    <property type="molecule type" value="Genomic_DNA"/>
</dbReference>
<dbReference type="SUPFAM" id="SSF57756">
    <property type="entry name" value="Retrovirus zinc finger-like domains"/>
    <property type="match status" value="1"/>
</dbReference>
<dbReference type="Pfam" id="PF00098">
    <property type="entry name" value="zf-CCHC"/>
    <property type="match status" value="1"/>
</dbReference>
<evidence type="ECO:0000256" key="2">
    <source>
        <dbReference type="SAM" id="MobiDB-lite"/>
    </source>
</evidence>
<feature type="domain" description="CCHC-type" evidence="3">
    <location>
        <begin position="66"/>
        <end position="79"/>
    </location>
</feature>
<dbReference type="SMART" id="SM00343">
    <property type="entry name" value="ZnF_C2HC"/>
    <property type="match status" value="2"/>
</dbReference>
<protein>
    <recommendedName>
        <fullName evidence="3">CCHC-type domain-containing protein</fullName>
    </recommendedName>
</protein>
<accession>A0A1B0C8Q2</accession>
<dbReference type="SUPFAM" id="SSF50630">
    <property type="entry name" value="Acid proteases"/>
    <property type="match status" value="2"/>
</dbReference>
<dbReference type="InterPro" id="IPR001878">
    <property type="entry name" value="Znf_CCHC"/>
</dbReference>
<evidence type="ECO:0000313" key="4">
    <source>
        <dbReference type="EnsemblMetazoa" id="LLOJ000324-PA"/>
    </source>
</evidence>
<dbReference type="InterPro" id="IPR021109">
    <property type="entry name" value="Peptidase_aspartic_dom_sf"/>
</dbReference>